<dbReference type="PANTHER" id="PTHR42795">
    <property type="entry name" value="ALANINE DEHYDROGENASE"/>
    <property type="match status" value="1"/>
</dbReference>
<gene>
    <name evidence="11" type="ORF">DA69_11340</name>
</gene>
<dbReference type="GO" id="GO:0000286">
    <property type="term" value="F:alanine dehydrogenase activity"/>
    <property type="evidence" value="ECO:0007669"/>
    <property type="project" value="UniProtKB-UniRule"/>
</dbReference>
<dbReference type="PIRSF" id="PIRSF000183">
    <property type="entry name" value="Alanine_dh"/>
    <property type="match status" value="1"/>
</dbReference>
<name>A0A172Y7X1_9CAUL</name>
<feature type="binding site" evidence="7">
    <location>
        <position position="75"/>
    </location>
    <ligand>
        <name>substrate</name>
    </ligand>
</feature>
<evidence type="ECO:0000256" key="3">
    <source>
        <dbReference type="ARBA" id="ARBA00023002"/>
    </source>
</evidence>
<evidence type="ECO:0000256" key="7">
    <source>
        <dbReference type="PIRSR" id="PIRSR000183-2"/>
    </source>
</evidence>
<feature type="domain" description="Alanine dehydrogenase/pyridine nucleotide transhydrogenase N-terminal" evidence="10">
    <location>
        <begin position="4"/>
        <end position="137"/>
    </location>
</feature>
<accession>A0A172Y7X1</accession>
<keyword evidence="12" id="KW-1185">Reference proteome</keyword>
<keyword evidence="3 5" id="KW-0560">Oxidoreductase</keyword>
<dbReference type="InterPro" id="IPR008143">
    <property type="entry name" value="Ala_DH/PNT_CS2"/>
</dbReference>
<evidence type="ECO:0000259" key="9">
    <source>
        <dbReference type="SMART" id="SM01002"/>
    </source>
</evidence>
<dbReference type="InterPro" id="IPR036291">
    <property type="entry name" value="NAD(P)-bd_dom_sf"/>
</dbReference>
<proteinExistence type="inferred from homology"/>
<dbReference type="SUPFAM" id="SSF52283">
    <property type="entry name" value="Formate/glycerate dehydrogenase catalytic domain-like"/>
    <property type="match status" value="1"/>
</dbReference>
<feature type="binding site" evidence="8">
    <location>
        <begin position="239"/>
        <end position="240"/>
    </location>
    <ligand>
        <name>NAD(+)</name>
        <dbReference type="ChEBI" id="CHEBI:57540"/>
    </ligand>
</feature>
<dbReference type="Pfam" id="PF05222">
    <property type="entry name" value="AlaDh_PNT_N"/>
    <property type="match status" value="1"/>
</dbReference>
<feature type="active site" description="Proton donor/acceptor" evidence="6">
    <location>
        <position position="96"/>
    </location>
</feature>
<evidence type="ECO:0000259" key="10">
    <source>
        <dbReference type="SMART" id="SM01003"/>
    </source>
</evidence>
<dbReference type="CDD" id="cd05305">
    <property type="entry name" value="L-AlaDH"/>
    <property type="match status" value="1"/>
</dbReference>
<feature type="domain" description="Alanine dehydrogenase/pyridine nucleotide transhydrogenase NAD(H)-binding" evidence="9">
    <location>
        <begin position="149"/>
        <end position="297"/>
    </location>
</feature>
<dbReference type="SUPFAM" id="SSF51735">
    <property type="entry name" value="NAD(P)-binding Rossmann-fold domains"/>
    <property type="match status" value="1"/>
</dbReference>
<feature type="binding site" evidence="8">
    <location>
        <position position="203"/>
    </location>
    <ligand>
        <name>NAD(+)</name>
        <dbReference type="ChEBI" id="CHEBI:57540"/>
    </ligand>
</feature>
<keyword evidence="8" id="KW-0547">Nucleotide-binding</keyword>
<organism evidence="11 12">
    <name type="scientific">Brevundimonas naejangsanensis</name>
    <dbReference type="NCBI Taxonomy" id="588932"/>
    <lineage>
        <taxon>Bacteria</taxon>
        <taxon>Pseudomonadati</taxon>
        <taxon>Pseudomonadota</taxon>
        <taxon>Alphaproteobacteria</taxon>
        <taxon>Caulobacterales</taxon>
        <taxon>Caulobacteraceae</taxon>
        <taxon>Brevundimonas</taxon>
    </lineage>
</organism>
<feature type="binding site" evidence="8">
    <location>
        <position position="279"/>
    </location>
    <ligand>
        <name>NAD(+)</name>
        <dbReference type="ChEBI" id="CHEBI:57540"/>
    </ligand>
</feature>
<dbReference type="GO" id="GO:0000166">
    <property type="term" value="F:nucleotide binding"/>
    <property type="evidence" value="ECO:0007669"/>
    <property type="project" value="UniProtKB-KW"/>
</dbReference>
<protein>
    <recommendedName>
        <fullName evidence="2 5">Alanine dehydrogenase</fullName>
        <ecNumber evidence="2 5">1.4.1.1</ecNumber>
    </recommendedName>
</protein>
<dbReference type="AlphaFoldDB" id="A0A172Y7X1"/>
<keyword evidence="4 5" id="KW-0520">NAD</keyword>
<evidence type="ECO:0000313" key="11">
    <source>
        <dbReference type="EMBL" id="ANF55290.1"/>
    </source>
</evidence>
<dbReference type="InterPro" id="IPR007698">
    <property type="entry name" value="AlaDH/PNT_NAD(H)-bd"/>
</dbReference>
<dbReference type="SMART" id="SM01003">
    <property type="entry name" value="AlaDh_PNT_N"/>
    <property type="match status" value="1"/>
</dbReference>
<dbReference type="NCBIfam" id="TIGR00518">
    <property type="entry name" value="alaDH"/>
    <property type="match status" value="1"/>
</dbReference>
<dbReference type="Pfam" id="PF01262">
    <property type="entry name" value="AlaDh_PNT_C"/>
    <property type="match status" value="1"/>
</dbReference>
<dbReference type="eggNOG" id="COG0686">
    <property type="taxonomic scope" value="Bacteria"/>
</dbReference>
<dbReference type="Proteomes" id="UP000077603">
    <property type="component" value="Chromosome"/>
</dbReference>
<feature type="binding site" evidence="8">
    <location>
        <position position="220"/>
    </location>
    <ligand>
        <name>NAD(+)</name>
        <dbReference type="ChEBI" id="CHEBI:57540"/>
    </ligand>
</feature>
<comment type="similarity">
    <text evidence="1 5">Belongs to the AlaDH/PNT family.</text>
</comment>
<dbReference type="STRING" id="588932.DA69_11340"/>
<dbReference type="FunFam" id="3.40.50.720:FF:000049">
    <property type="entry name" value="Alanine dehydrogenase"/>
    <property type="match status" value="1"/>
</dbReference>
<feature type="active site" description="Proton donor/acceptor" evidence="6">
    <location>
        <position position="270"/>
    </location>
</feature>
<evidence type="ECO:0000313" key="12">
    <source>
        <dbReference type="Proteomes" id="UP000077603"/>
    </source>
</evidence>
<dbReference type="PROSITE" id="PS00837">
    <property type="entry name" value="ALADH_PNT_2"/>
    <property type="match status" value="1"/>
</dbReference>
<feature type="binding site" evidence="7">
    <location>
        <position position="15"/>
    </location>
    <ligand>
        <name>substrate</name>
    </ligand>
</feature>
<dbReference type="Gene3D" id="3.40.50.720">
    <property type="entry name" value="NAD(P)-binding Rossmann-like Domain"/>
    <property type="match status" value="2"/>
</dbReference>
<feature type="binding site" evidence="8">
    <location>
        <begin position="267"/>
        <end position="270"/>
    </location>
    <ligand>
        <name>NAD(+)</name>
        <dbReference type="ChEBI" id="CHEBI:57540"/>
    </ligand>
</feature>
<comment type="catalytic activity">
    <reaction evidence="5">
        <text>L-alanine + NAD(+) + H2O = pyruvate + NH4(+) + NADH + H(+)</text>
        <dbReference type="Rhea" id="RHEA:18405"/>
        <dbReference type="ChEBI" id="CHEBI:15361"/>
        <dbReference type="ChEBI" id="CHEBI:15377"/>
        <dbReference type="ChEBI" id="CHEBI:15378"/>
        <dbReference type="ChEBI" id="CHEBI:28938"/>
        <dbReference type="ChEBI" id="CHEBI:57540"/>
        <dbReference type="ChEBI" id="CHEBI:57945"/>
        <dbReference type="ChEBI" id="CHEBI:57972"/>
        <dbReference type="EC" id="1.4.1.1"/>
    </reaction>
</comment>
<dbReference type="EMBL" id="CP015614">
    <property type="protein sequence ID" value="ANF55290.1"/>
    <property type="molecule type" value="Genomic_DNA"/>
</dbReference>
<evidence type="ECO:0000256" key="6">
    <source>
        <dbReference type="PIRSR" id="PIRSR000183-1"/>
    </source>
</evidence>
<evidence type="ECO:0000256" key="5">
    <source>
        <dbReference type="PIRNR" id="PIRNR000183"/>
    </source>
</evidence>
<evidence type="ECO:0000256" key="8">
    <source>
        <dbReference type="PIRSR" id="PIRSR000183-3"/>
    </source>
</evidence>
<evidence type="ECO:0000256" key="4">
    <source>
        <dbReference type="ARBA" id="ARBA00023027"/>
    </source>
</evidence>
<dbReference type="RefSeq" id="WP_025976939.1">
    <property type="nucleotide sequence ID" value="NZ_CP015614.1"/>
</dbReference>
<dbReference type="EC" id="1.4.1.1" evidence="2 5"/>
<evidence type="ECO:0000256" key="1">
    <source>
        <dbReference type="ARBA" id="ARBA00005689"/>
    </source>
</evidence>
<dbReference type="PANTHER" id="PTHR42795:SF1">
    <property type="entry name" value="ALANINE DEHYDROGENASE"/>
    <property type="match status" value="1"/>
</dbReference>
<dbReference type="InterPro" id="IPR007886">
    <property type="entry name" value="AlaDH/PNT_N"/>
</dbReference>
<sequence>MRVGSPRETKTNEHRVGLTPAAAGEYVAHGHTVLMETGAGLGAGFTDADYEKAGARIAPDAAAVFADSDMIVKVKELQPAEFPLLKPDHILFAYLHLAPDPEQAKALLASGCAAIAYETVTDANRGLPLLAPMSEVAGRIAVFSAAETLLKHKGGMGLLFCGVPGVAPARVLVLGGGVVGLNAARMAVGLGAEVVVLERSIPRMRHIDEVTGGRVITRYSSLHAIEEELPKADVVIGAVLTPGAEAPTLVRRDQLSSMKKDSVLIDVAIDQGGCFETSRPTTHDDPTYVVDGVIHYCVGNMPGAVPRTSSEALNNATLPYGLALADRGLEALRADPHLARGLNVLKGEITHPAVGKALGLSWRDPFGVWARG</sequence>
<dbReference type="SMART" id="SM01002">
    <property type="entry name" value="AlaDh_PNT_C"/>
    <property type="match status" value="1"/>
</dbReference>
<evidence type="ECO:0000256" key="2">
    <source>
        <dbReference type="ARBA" id="ARBA00012897"/>
    </source>
</evidence>
<dbReference type="InterPro" id="IPR008141">
    <property type="entry name" value="Ala_DH"/>
</dbReference>
<dbReference type="GO" id="GO:0005886">
    <property type="term" value="C:plasma membrane"/>
    <property type="evidence" value="ECO:0007669"/>
    <property type="project" value="TreeGrafter"/>
</dbReference>
<feature type="binding site" evidence="8">
    <location>
        <begin position="298"/>
        <end position="301"/>
    </location>
    <ligand>
        <name>NAD(+)</name>
        <dbReference type="ChEBI" id="CHEBI:57540"/>
    </ligand>
</feature>
<dbReference type="GO" id="GO:0042853">
    <property type="term" value="P:L-alanine catabolic process"/>
    <property type="evidence" value="ECO:0007669"/>
    <property type="project" value="InterPro"/>
</dbReference>
<reference evidence="11 12" key="1">
    <citation type="journal article" date="2014" name="Genome Announc.">
        <title>Genome Sequence of a Promising Hydrogen-Producing Facultative Anaerobic Bacterium, Brevundimonas naejangsanensis Strain B1.</title>
        <authorList>
            <person name="Su H."/>
            <person name="Zhang T."/>
            <person name="Bao M."/>
            <person name="Jiang Y."/>
            <person name="Wang Y."/>
            <person name="Tan T."/>
        </authorList>
    </citation>
    <scope>NUCLEOTIDE SEQUENCE [LARGE SCALE GENOMIC DNA]</scope>
    <source>
        <strain evidence="11 12">B1</strain>
    </source>
</reference>
<dbReference type="OrthoDB" id="9804592at2"/>
<feature type="binding site" evidence="8">
    <location>
        <position position="134"/>
    </location>
    <ligand>
        <name>NAD(+)</name>
        <dbReference type="ChEBI" id="CHEBI:57540"/>
    </ligand>
</feature>
<dbReference type="KEGG" id="bne:DA69_11340"/>